<feature type="region of interest" description="Disordered" evidence="3">
    <location>
        <begin position="392"/>
        <end position="412"/>
    </location>
</feature>
<keyword evidence="2 5" id="KW-0560">Oxidoreductase</keyword>
<dbReference type="Pfam" id="PF00724">
    <property type="entry name" value="Oxidored_FMN"/>
    <property type="match status" value="1"/>
</dbReference>
<evidence type="ECO:0000313" key="5">
    <source>
        <dbReference type="EMBL" id="KMO82758.1"/>
    </source>
</evidence>
<dbReference type="GO" id="GO:0010181">
    <property type="term" value="F:FMN binding"/>
    <property type="evidence" value="ECO:0007669"/>
    <property type="project" value="InterPro"/>
</dbReference>
<name>A0A0J6WL53_9MYCO</name>
<dbReference type="STRING" id="37916.MCHLDSM_00638"/>
<accession>A0A0J6WL53</accession>
<gene>
    <name evidence="5" type="ORF">MCHLDSM_00638</name>
</gene>
<proteinExistence type="predicted"/>
<dbReference type="Proteomes" id="UP000036513">
    <property type="component" value="Unassembled WGS sequence"/>
</dbReference>
<dbReference type="GO" id="GO:0016491">
    <property type="term" value="F:oxidoreductase activity"/>
    <property type="evidence" value="ECO:0007669"/>
    <property type="project" value="UniProtKB-KW"/>
</dbReference>
<sequence length="412" mass="44309">MSDPFSPAQLGPVTLRNRVIKAATSEGRSPDGQVTDDLIAFHRSFAEGGVGMTTVAYCCVSPQAASAPGQIVMSAAALPGLRRLTAAVHDAGAAISAQLGHAGVVAPRKLTGVTAVAPSRYVNPTSMAYCRAITVEEIRTVIAQFGTAAQVAVDAGFDAVELHFGHLYLPSSFLSPLINRRKDGYGGSIDNRSRLVREIAAHVRTVVGDQIAVIAKLDMDDGVPGSIWIDEALRTAQLLDTDAILDALELTQGSSVYKPMYLFRGDAPVKEFARVMPPLLRPAIRLVGKRAMGDYPYHDLYMLDAARQFVPLMNNTKLILLGGITERAHLQTGMAEGFDFFAIGRALLREPDRVKTMMAEPASRSRCNHNNKCMVTVFERTHCVLDPDQRYGPVASGEGAPETASLPVEHLS</sequence>
<dbReference type="SMR" id="A0A0J6WL53"/>
<dbReference type="PANTHER" id="PTHR43656">
    <property type="entry name" value="BINDING OXIDOREDUCTASE, PUTATIVE (AFU_ORTHOLOGUE AFUA_2G08260)-RELATED"/>
    <property type="match status" value="1"/>
</dbReference>
<dbReference type="PANTHER" id="PTHR43656:SF2">
    <property type="entry name" value="BINDING OXIDOREDUCTASE, PUTATIVE (AFU_ORTHOLOGUE AFUA_2G08260)-RELATED"/>
    <property type="match status" value="1"/>
</dbReference>
<evidence type="ECO:0000313" key="6">
    <source>
        <dbReference type="Proteomes" id="UP000036513"/>
    </source>
</evidence>
<dbReference type="Gene3D" id="3.20.20.70">
    <property type="entry name" value="Aldolase class I"/>
    <property type="match status" value="1"/>
</dbReference>
<feature type="domain" description="NADH:flavin oxidoreductase/NADH oxidase N-terminal" evidence="4">
    <location>
        <begin position="5"/>
        <end position="232"/>
    </location>
</feature>
<evidence type="ECO:0000256" key="1">
    <source>
        <dbReference type="ARBA" id="ARBA00022630"/>
    </source>
</evidence>
<keyword evidence="6" id="KW-1185">Reference proteome</keyword>
<dbReference type="PATRIC" id="fig|37916.4.peg.692"/>
<dbReference type="InterPro" id="IPR013785">
    <property type="entry name" value="Aldolase_TIM"/>
</dbReference>
<dbReference type="RefSeq" id="WP_048468842.1">
    <property type="nucleotide sequence ID" value="NZ_JYNL01000008.1"/>
</dbReference>
<dbReference type="CDD" id="cd02803">
    <property type="entry name" value="OYE_like_FMN_family"/>
    <property type="match status" value="1"/>
</dbReference>
<dbReference type="EC" id="1.-.-.-" evidence="5"/>
<dbReference type="SUPFAM" id="SSF51395">
    <property type="entry name" value="FMN-linked oxidoreductases"/>
    <property type="match status" value="1"/>
</dbReference>
<dbReference type="AlphaFoldDB" id="A0A0J6WL53"/>
<evidence type="ECO:0000259" key="4">
    <source>
        <dbReference type="Pfam" id="PF00724"/>
    </source>
</evidence>
<dbReference type="InterPro" id="IPR051799">
    <property type="entry name" value="NADH_flavin_oxidoreductase"/>
</dbReference>
<dbReference type="InterPro" id="IPR001155">
    <property type="entry name" value="OxRdtase_FMN_N"/>
</dbReference>
<evidence type="ECO:0000256" key="3">
    <source>
        <dbReference type="SAM" id="MobiDB-lite"/>
    </source>
</evidence>
<keyword evidence="1" id="KW-0285">Flavoprotein</keyword>
<reference evidence="5 6" key="1">
    <citation type="journal article" date="2015" name="Genome Biol. Evol.">
        <title>Characterization of Three Mycobacterium spp. with Potential Use in Bioremediation by Genome Sequencing and Comparative Genomics.</title>
        <authorList>
            <person name="Das S."/>
            <person name="Pettersson B.M."/>
            <person name="Behra P.R."/>
            <person name="Ramesh M."/>
            <person name="Dasgupta S."/>
            <person name="Bhattacharya A."/>
            <person name="Kirsebom L.A."/>
        </authorList>
    </citation>
    <scope>NUCLEOTIDE SEQUENCE [LARGE SCALE GENOMIC DNA]</scope>
    <source>
        <strain evidence="5 6">DSM 43826</strain>
    </source>
</reference>
<protein>
    <submittedName>
        <fullName evidence="5">NADH oxidase</fullName>
        <ecNumber evidence="5">1.-.-.-</ecNumber>
    </submittedName>
</protein>
<dbReference type="EMBL" id="JYNL01000008">
    <property type="protein sequence ID" value="KMO82758.1"/>
    <property type="molecule type" value="Genomic_DNA"/>
</dbReference>
<evidence type="ECO:0000256" key="2">
    <source>
        <dbReference type="ARBA" id="ARBA00023002"/>
    </source>
</evidence>
<organism evidence="5 6">
    <name type="scientific">Mycolicibacterium chlorophenolicum</name>
    <dbReference type="NCBI Taxonomy" id="37916"/>
    <lineage>
        <taxon>Bacteria</taxon>
        <taxon>Bacillati</taxon>
        <taxon>Actinomycetota</taxon>
        <taxon>Actinomycetes</taxon>
        <taxon>Mycobacteriales</taxon>
        <taxon>Mycobacteriaceae</taxon>
        <taxon>Mycolicibacterium</taxon>
    </lineage>
</organism>
<comment type="caution">
    <text evidence="5">The sequence shown here is derived from an EMBL/GenBank/DDBJ whole genome shotgun (WGS) entry which is preliminary data.</text>
</comment>